<feature type="region of interest" description="Disordered" evidence="1">
    <location>
        <begin position="1"/>
        <end position="32"/>
    </location>
</feature>
<dbReference type="SUPFAM" id="SSF57850">
    <property type="entry name" value="RING/U-box"/>
    <property type="match status" value="1"/>
</dbReference>
<sequence>MALTVPGPGARAHVSGPVGHRSSRATPRTSTARTRARLGMHAFALELTRPLPLFPPLPGGRQMVFSDSDGEEAPPQNVIRIPYGESPGVWCRKDPDKFLDWQVVNLDQDGKEVEIQKEDKITLYNACFPSVLEKLQAMLKSVPKSEPSFYGNLPPPPFEDLWKFNAWSKLFKHRKLENATSDGGTCPVCYETSTPEAKVTLDCHPSHWACATCVDTHVQSSSHCFLCKAQIVYWQRGAGTPFVESGLSEYQNYPAGNPEMGFGDEDDEDGDMMDDSTDAAALFENEPGQPCRFGLFANDDYNPLRVCGGTDTFPQLYVAHTSGVDLFMIGSAFHPQRTLAMLQESSPFRIRLVATFDISDVTGDVVAMHGAETHVHMQLRDYGGPFHDPPGIMEGGSELGYKFPATHSEEHVASLVGESLAAFRNANAN</sequence>
<dbReference type="Gene3D" id="3.30.40.10">
    <property type="entry name" value="Zinc/RING finger domain, C3HC4 (zinc finger)"/>
    <property type="match status" value="1"/>
</dbReference>
<evidence type="ECO:0000313" key="2">
    <source>
        <dbReference type="EMBL" id="CAD9530882.1"/>
    </source>
</evidence>
<dbReference type="EMBL" id="HBGU01069683">
    <property type="protein sequence ID" value="CAD9530882.1"/>
    <property type="molecule type" value="Transcribed_RNA"/>
</dbReference>
<dbReference type="InterPro" id="IPR013083">
    <property type="entry name" value="Znf_RING/FYVE/PHD"/>
</dbReference>
<protein>
    <recommendedName>
        <fullName evidence="3">RING-type domain-containing protein</fullName>
    </recommendedName>
</protein>
<organism evidence="2">
    <name type="scientific">Haptolina brevifila</name>
    <dbReference type="NCBI Taxonomy" id="156173"/>
    <lineage>
        <taxon>Eukaryota</taxon>
        <taxon>Haptista</taxon>
        <taxon>Haptophyta</taxon>
        <taxon>Prymnesiophyceae</taxon>
        <taxon>Prymnesiales</taxon>
        <taxon>Prymnesiaceae</taxon>
        <taxon>Haptolina</taxon>
    </lineage>
</organism>
<name>A0A7S2IX54_9EUKA</name>
<evidence type="ECO:0008006" key="3">
    <source>
        <dbReference type="Google" id="ProtNLM"/>
    </source>
</evidence>
<evidence type="ECO:0000256" key="1">
    <source>
        <dbReference type="SAM" id="MobiDB-lite"/>
    </source>
</evidence>
<dbReference type="AlphaFoldDB" id="A0A7S2IX54"/>
<reference evidence="2" key="1">
    <citation type="submission" date="2021-01" db="EMBL/GenBank/DDBJ databases">
        <authorList>
            <person name="Corre E."/>
            <person name="Pelletier E."/>
            <person name="Niang G."/>
            <person name="Scheremetjew M."/>
            <person name="Finn R."/>
            <person name="Kale V."/>
            <person name="Holt S."/>
            <person name="Cochrane G."/>
            <person name="Meng A."/>
            <person name="Brown T."/>
            <person name="Cohen L."/>
        </authorList>
    </citation>
    <scope>NUCLEOTIDE SEQUENCE</scope>
    <source>
        <strain evidence="2">UTEX LB 985</strain>
    </source>
</reference>
<gene>
    <name evidence="2" type="ORF">CBRE1094_LOCUS38037</name>
</gene>
<accession>A0A7S2IX54</accession>
<proteinExistence type="predicted"/>